<dbReference type="Proteomes" id="UP000324176">
    <property type="component" value="Unassembled WGS sequence"/>
</dbReference>
<proteinExistence type="predicted"/>
<organism evidence="1 3">
    <name type="scientific">Nitrosomonas communis</name>
    <dbReference type="NCBI Taxonomy" id="44574"/>
    <lineage>
        <taxon>Bacteria</taxon>
        <taxon>Pseudomonadati</taxon>
        <taxon>Pseudomonadota</taxon>
        <taxon>Betaproteobacteria</taxon>
        <taxon>Nitrosomonadales</taxon>
        <taxon>Nitrosomonadaceae</taxon>
        <taxon>Nitrosomonas</taxon>
    </lineage>
</organism>
<reference evidence="2 4" key="3">
    <citation type="submission" date="2019-07" db="EMBL/GenBank/DDBJ databases">
        <title>Active sludge and wastewater microbial communities from Klosterneuburg, Austria.</title>
        <authorList>
            <person name="Wagner M."/>
        </authorList>
    </citation>
    <scope>NUCLEOTIDE SEQUENCE [LARGE SCALE GENOMIC DNA]</scope>
    <source>
        <strain evidence="2 4">Nm2</strain>
    </source>
</reference>
<evidence type="ECO:0000313" key="4">
    <source>
        <dbReference type="Proteomes" id="UP000324176"/>
    </source>
</evidence>
<dbReference type="PATRIC" id="fig|44574.3.peg.2832"/>
<dbReference type="EMBL" id="VNHT01000076">
    <property type="protein sequence ID" value="TYP78329.1"/>
    <property type="molecule type" value="Genomic_DNA"/>
</dbReference>
<name>A0A0F7KFR1_9PROT</name>
<evidence type="ECO:0000313" key="3">
    <source>
        <dbReference type="Proteomes" id="UP000034156"/>
    </source>
</evidence>
<reference evidence="1 3" key="2">
    <citation type="journal article" date="2016" name="Genome Announc.">
        <title>Genome Sequence of Nitrosomonas communis Strain Nm2, a Mesophilic Ammonia-Oxidizing Bacterium Isolated from Mediterranean Soil.</title>
        <authorList>
            <person name="Kozlowski J.A."/>
            <person name="Kits K.D."/>
            <person name="Stein L.Y."/>
        </authorList>
    </citation>
    <scope>NUCLEOTIDE SEQUENCE [LARGE SCALE GENOMIC DNA]</scope>
    <source>
        <strain evidence="1 3">Nm2</strain>
    </source>
</reference>
<dbReference type="EMBL" id="CP011451">
    <property type="protein sequence ID" value="AKH38296.1"/>
    <property type="molecule type" value="Genomic_DNA"/>
</dbReference>
<dbReference type="Proteomes" id="UP000034156">
    <property type="component" value="Chromosome"/>
</dbReference>
<dbReference type="KEGG" id="nco:AAW31_11615"/>
<evidence type="ECO:0000313" key="1">
    <source>
        <dbReference type="EMBL" id="AKH38296.1"/>
    </source>
</evidence>
<dbReference type="AlphaFoldDB" id="A0A0F7KFR1"/>
<protein>
    <submittedName>
        <fullName evidence="1">Uncharacterized protein</fullName>
    </submittedName>
</protein>
<evidence type="ECO:0000313" key="2">
    <source>
        <dbReference type="EMBL" id="TYP78329.1"/>
    </source>
</evidence>
<dbReference type="RefSeq" id="WP_046850350.1">
    <property type="nucleotide sequence ID" value="NZ_CP011451.1"/>
</dbReference>
<keyword evidence="3" id="KW-1185">Reference proteome</keyword>
<gene>
    <name evidence="1" type="ORF">AAW31_11615</name>
    <name evidence="2" type="ORF">BCL69_10769</name>
</gene>
<reference evidence="3" key="1">
    <citation type="submission" date="2015-05" db="EMBL/GenBank/DDBJ databases">
        <title>Draft genome of Nitrosomonas communis strain Nm2.</title>
        <authorList>
            <person name="Kozlowski J.A."/>
            <person name="Kits K.D."/>
            <person name="Stein L.Y."/>
        </authorList>
    </citation>
    <scope>NUCLEOTIDE SEQUENCE [LARGE SCALE GENOMIC DNA]</scope>
    <source>
        <strain evidence="3">Nm2</strain>
    </source>
</reference>
<accession>A0A0F7KFR1</accession>
<sequence length="77" mass="8145">MVDAGRKHNCPLCGRFGAGMVLPIRFAGLTPGNFVALLPVFPSGACSHWVSGRCSEKDRRKLPQTVVLHEGGEGSAP</sequence>